<evidence type="ECO:0000259" key="9">
    <source>
        <dbReference type="PROSITE" id="PS50979"/>
    </source>
</evidence>
<accession>R7SDT8</accession>
<evidence type="ECO:0000256" key="5">
    <source>
        <dbReference type="ARBA" id="ARBA00023267"/>
    </source>
</evidence>
<dbReference type="RefSeq" id="XP_007775332.1">
    <property type="nucleotide sequence ID" value="XM_007777142.1"/>
</dbReference>
<feature type="compositionally biased region" description="Low complexity" evidence="7">
    <location>
        <begin position="507"/>
        <end position="518"/>
    </location>
</feature>
<sequence length="678" mass="72256">MPKVLIANRGERWTTVALYTSGDTSHATFADEAVHLASAAEYMLPERILNIALSTQCTHVHPGYGFLSESPALAHLLVDAPAPTIPITFIGPAESTLRIASDKFATRELARAHGVPVAPGALVSSASDVRAFARGAGVGYPVIIKALDGGGGRGIRLVASEEGVEEAFERCVGESPSRRVFVEKALAGPGWKHVEVQVVGDGNGEVVHLWERECSVQRRFQKVVEIAPSRLPRNVVDPVLAASVKLAKALKYRGLGTFEFLLNASTHEHIFLEINPRVQVEHTVTEEITGIDLVRTQLLLSLPSPPPLSSIIPLQHQPRGHAIQLRLTAEDASRNFALSPGRIHASGVRWPGGHGVRVDTWLTATPNNQDDERETEWEVGTEFDALLAKIIIHSATWEETTARALRALRELRVGTGGDNGGVKTNADVLAGVLAHPAWAKDGIDTTWLERNLEDVLRLGRGALERRSVKGLEPQRPSQAGQTSNASQADAAHPQGGITIQPGTSFQLSLSVPSPASAAGTDTFPTGRHTITLASLAHNTFPSHLSGTLSSSLSHHPAVHFDLARLATAASMADYELARPGDSAHVSAPLGGKIVELHPALLRADTAARSEEGQETEAKAVRVEEGETVAVLSAMKMETAVRAPRGGDVVRRGRGIEVGAIVGEGVLLCVLEKGLSSRL</sequence>
<keyword evidence="11" id="KW-1185">Reference proteome</keyword>
<dbReference type="CDD" id="cd06850">
    <property type="entry name" value="biotinyl_domain"/>
    <property type="match status" value="1"/>
</dbReference>
<dbReference type="SMART" id="SM00878">
    <property type="entry name" value="Biotin_carb_C"/>
    <property type="match status" value="1"/>
</dbReference>
<dbReference type="InterPro" id="IPR016185">
    <property type="entry name" value="PreATP-grasp_dom_sf"/>
</dbReference>
<dbReference type="Pfam" id="PF02785">
    <property type="entry name" value="Biotin_carb_C"/>
    <property type="match status" value="1"/>
</dbReference>
<dbReference type="PROSITE" id="PS00867">
    <property type="entry name" value="CPSASE_2"/>
    <property type="match status" value="1"/>
</dbReference>
<dbReference type="PROSITE" id="PS00188">
    <property type="entry name" value="BIOTIN"/>
    <property type="match status" value="1"/>
</dbReference>
<keyword evidence="5" id="KW-0092">Biotin</keyword>
<name>R7SDT8_CONPW</name>
<evidence type="ECO:0000313" key="10">
    <source>
        <dbReference type="EMBL" id="EIW74331.1"/>
    </source>
</evidence>
<dbReference type="GO" id="GO:0005524">
    <property type="term" value="F:ATP binding"/>
    <property type="evidence" value="ECO:0007669"/>
    <property type="project" value="UniProtKB-UniRule"/>
</dbReference>
<dbReference type="InterPro" id="IPR011764">
    <property type="entry name" value="Biotin_carboxylation_dom"/>
</dbReference>
<dbReference type="InterPro" id="IPR005479">
    <property type="entry name" value="CPAse_ATP-bd"/>
</dbReference>
<evidence type="ECO:0000256" key="3">
    <source>
        <dbReference type="ARBA" id="ARBA00022741"/>
    </source>
</evidence>
<reference evidence="11" key="1">
    <citation type="journal article" date="2012" name="Science">
        <title>The Paleozoic origin of enzymatic lignin decomposition reconstructed from 31 fungal genomes.</title>
        <authorList>
            <person name="Floudas D."/>
            <person name="Binder M."/>
            <person name="Riley R."/>
            <person name="Barry K."/>
            <person name="Blanchette R.A."/>
            <person name="Henrissat B."/>
            <person name="Martinez A.T."/>
            <person name="Otillar R."/>
            <person name="Spatafora J.W."/>
            <person name="Yadav J.S."/>
            <person name="Aerts A."/>
            <person name="Benoit I."/>
            <person name="Boyd A."/>
            <person name="Carlson A."/>
            <person name="Copeland A."/>
            <person name="Coutinho P.M."/>
            <person name="de Vries R.P."/>
            <person name="Ferreira P."/>
            <person name="Findley K."/>
            <person name="Foster B."/>
            <person name="Gaskell J."/>
            <person name="Glotzer D."/>
            <person name="Gorecki P."/>
            <person name="Heitman J."/>
            <person name="Hesse C."/>
            <person name="Hori C."/>
            <person name="Igarashi K."/>
            <person name="Jurgens J.A."/>
            <person name="Kallen N."/>
            <person name="Kersten P."/>
            <person name="Kohler A."/>
            <person name="Kuees U."/>
            <person name="Kumar T.K.A."/>
            <person name="Kuo A."/>
            <person name="LaButti K."/>
            <person name="Larrondo L.F."/>
            <person name="Lindquist E."/>
            <person name="Ling A."/>
            <person name="Lombard V."/>
            <person name="Lucas S."/>
            <person name="Lundell T."/>
            <person name="Martin R."/>
            <person name="McLaughlin D.J."/>
            <person name="Morgenstern I."/>
            <person name="Morin E."/>
            <person name="Murat C."/>
            <person name="Nagy L.G."/>
            <person name="Nolan M."/>
            <person name="Ohm R.A."/>
            <person name="Patyshakuliyeva A."/>
            <person name="Rokas A."/>
            <person name="Ruiz-Duenas F.J."/>
            <person name="Sabat G."/>
            <person name="Salamov A."/>
            <person name="Samejima M."/>
            <person name="Schmutz J."/>
            <person name="Slot J.C."/>
            <person name="St John F."/>
            <person name="Stenlid J."/>
            <person name="Sun H."/>
            <person name="Sun S."/>
            <person name="Syed K."/>
            <person name="Tsang A."/>
            <person name="Wiebenga A."/>
            <person name="Young D."/>
            <person name="Pisabarro A."/>
            <person name="Eastwood D.C."/>
            <person name="Martin F."/>
            <person name="Cullen D."/>
            <person name="Grigoriev I.V."/>
            <person name="Hibbett D.S."/>
        </authorList>
    </citation>
    <scope>NUCLEOTIDE SEQUENCE [LARGE SCALE GENOMIC DNA]</scope>
    <source>
        <strain evidence="11">RWD-64-598 SS2</strain>
    </source>
</reference>
<dbReference type="InterPro" id="IPR011761">
    <property type="entry name" value="ATP-grasp"/>
</dbReference>
<keyword evidence="2" id="KW-0436">Ligase</keyword>
<evidence type="ECO:0000256" key="4">
    <source>
        <dbReference type="ARBA" id="ARBA00022840"/>
    </source>
</evidence>
<dbReference type="eggNOG" id="KOG0369">
    <property type="taxonomic scope" value="Eukaryota"/>
</dbReference>
<dbReference type="KEGG" id="cput:CONPUDRAFT_67490"/>
<evidence type="ECO:0000259" key="8">
    <source>
        <dbReference type="PROSITE" id="PS50975"/>
    </source>
</evidence>
<organism evidence="10 11">
    <name type="scientific">Coniophora puteana (strain RWD-64-598)</name>
    <name type="common">Brown rot fungus</name>
    <dbReference type="NCBI Taxonomy" id="741705"/>
    <lineage>
        <taxon>Eukaryota</taxon>
        <taxon>Fungi</taxon>
        <taxon>Dikarya</taxon>
        <taxon>Basidiomycota</taxon>
        <taxon>Agaricomycotina</taxon>
        <taxon>Agaricomycetes</taxon>
        <taxon>Agaricomycetidae</taxon>
        <taxon>Boletales</taxon>
        <taxon>Coniophorineae</taxon>
        <taxon>Coniophoraceae</taxon>
        <taxon>Coniophora</taxon>
    </lineage>
</organism>
<proteinExistence type="predicted"/>
<dbReference type="SUPFAM" id="SSF52440">
    <property type="entry name" value="PreATP-grasp domain"/>
    <property type="match status" value="1"/>
</dbReference>
<dbReference type="Gene3D" id="3.30.470.20">
    <property type="entry name" value="ATP-grasp fold, B domain"/>
    <property type="match status" value="1"/>
</dbReference>
<evidence type="ECO:0000256" key="6">
    <source>
        <dbReference type="PROSITE-ProRule" id="PRU00409"/>
    </source>
</evidence>
<dbReference type="PANTHER" id="PTHR45007:SF1">
    <property type="entry name" value="CARBOXYLASE, PUTATIVE (AFU_ORTHOLOGUE AFUA_5G07570)-RELATED"/>
    <property type="match status" value="1"/>
</dbReference>
<keyword evidence="3 6" id="KW-0547">Nucleotide-binding</keyword>
<dbReference type="FunFam" id="3.30.1490.20:FF:000003">
    <property type="entry name" value="acetyl-CoA carboxylase isoform X1"/>
    <property type="match status" value="1"/>
</dbReference>
<dbReference type="SUPFAM" id="SSF56059">
    <property type="entry name" value="Glutathione synthetase ATP-binding domain-like"/>
    <property type="match status" value="1"/>
</dbReference>
<dbReference type="OrthoDB" id="196847at2759"/>
<comment type="cofactor">
    <cofactor evidence="1">
        <name>biotin</name>
        <dbReference type="ChEBI" id="CHEBI:57586"/>
    </cofactor>
</comment>
<dbReference type="OMA" id="KGDAWSI"/>
<dbReference type="PROSITE" id="PS50979">
    <property type="entry name" value="BC"/>
    <property type="match status" value="1"/>
</dbReference>
<dbReference type="SUPFAM" id="SSF51246">
    <property type="entry name" value="Rudiment single hybrid motif"/>
    <property type="match status" value="1"/>
</dbReference>
<dbReference type="GO" id="GO:0016874">
    <property type="term" value="F:ligase activity"/>
    <property type="evidence" value="ECO:0007669"/>
    <property type="project" value="UniProtKB-KW"/>
</dbReference>
<dbReference type="GO" id="GO:0046872">
    <property type="term" value="F:metal ion binding"/>
    <property type="evidence" value="ECO:0007669"/>
    <property type="project" value="InterPro"/>
</dbReference>
<dbReference type="GeneID" id="19208569"/>
<dbReference type="InterPro" id="IPR005481">
    <property type="entry name" value="BC-like_N"/>
</dbReference>
<dbReference type="Proteomes" id="UP000053558">
    <property type="component" value="Unassembled WGS sequence"/>
</dbReference>
<protein>
    <submittedName>
        <fullName evidence="10">Uncharacterized protein</fullName>
    </submittedName>
</protein>
<gene>
    <name evidence="10" type="ORF">CONPUDRAFT_67490</name>
</gene>
<evidence type="ECO:0000313" key="11">
    <source>
        <dbReference type="Proteomes" id="UP000053558"/>
    </source>
</evidence>
<dbReference type="InterPro" id="IPR011053">
    <property type="entry name" value="Single_hybrid_motif"/>
</dbReference>
<dbReference type="PROSITE" id="PS50975">
    <property type="entry name" value="ATP_GRASP"/>
    <property type="match status" value="1"/>
</dbReference>
<evidence type="ECO:0000256" key="1">
    <source>
        <dbReference type="ARBA" id="ARBA00001953"/>
    </source>
</evidence>
<dbReference type="Pfam" id="PF00289">
    <property type="entry name" value="Biotin_carb_N"/>
    <property type="match status" value="1"/>
</dbReference>
<dbReference type="AlphaFoldDB" id="R7SDT8"/>
<dbReference type="InterPro" id="IPR005482">
    <property type="entry name" value="Biotin_COase_C"/>
</dbReference>
<dbReference type="SUPFAM" id="SSF51230">
    <property type="entry name" value="Single hybrid motif"/>
    <property type="match status" value="1"/>
</dbReference>
<dbReference type="Pfam" id="PF02786">
    <property type="entry name" value="CPSase_L_D2"/>
    <property type="match status" value="1"/>
</dbReference>
<feature type="compositionally biased region" description="Polar residues" evidence="7">
    <location>
        <begin position="475"/>
        <end position="487"/>
    </location>
</feature>
<feature type="domain" description="ATP-grasp" evidence="8">
    <location>
        <begin position="107"/>
        <end position="302"/>
    </location>
</feature>
<keyword evidence="4 6" id="KW-0067">ATP-binding</keyword>
<feature type="region of interest" description="Disordered" evidence="7">
    <location>
        <begin position="467"/>
        <end position="523"/>
    </location>
</feature>
<dbReference type="Gene3D" id="2.40.50.100">
    <property type="match status" value="1"/>
</dbReference>
<feature type="domain" description="Biotin carboxylation" evidence="9">
    <location>
        <begin position="1"/>
        <end position="453"/>
    </location>
</feature>
<dbReference type="PANTHER" id="PTHR45007">
    <property type="entry name" value="CARBOXYLASE, PUTATIVE (AFU_ORTHOLOGUE AFUA_5G07570)-RELATED"/>
    <property type="match status" value="1"/>
</dbReference>
<evidence type="ECO:0000256" key="2">
    <source>
        <dbReference type="ARBA" id="ARBA00022598"/>
    </source>
</evidence>
<dbReference type="InterPro" id="IPR011054">
    <property type="entry name" value="Rudment_hybrid_motif"/>
</dbReference>
<dbReference type="EMBL" id="JH711592">
    <property type="protein sequence ID" value="EIW74331.1"/>
    <property type="molecule type" value="Genomic_DNA"/>
</dbReference>
<dbReference type="InterPro" id="IPR001882">
    <property type="entry name" value="Biotin_BS"/>
</dbReference>
<evidence type="ECO:0000256" key="7">
    <source>
        <dbReference type="SAM" id="MobiDB-lite"/>
    </source>
</evidence>